<dbReference type="EMBL" id="LAJE02000215">
    <property type="protein sequence ID" value="OEO30343.1"/>
    <property type="molecule type" value="Genomic_DNA"/>
</dbReference>
<evidence type="ECO:0000313" key="2">
    <source>
        <dbReference type="Proteomes" id="UP000095463"/>
    </source>
</evidence>
<comment type="caution">
    <text evidence="1">The sequence shown here is derived from an EMBL/GenBank/DDBJ whole genome shotgun (WGS) entry which is preliminary data.</text>
</comment>
<dbReference type="AlphaFoldDB" id="A0A1E5XP26"/>
<sequence>MVTYYVVQGFVAGKNGYPIPEESREVPNARYARALCERLMADRMAAVAFSRSGDPATGEWQDAEIICRLGAVSDELLAEAAA</sequence>
<dbReference type="RefSeq" id="WP_055884243.1">
    <property type="nucleotide sequence ID" value="NZ_LAJE02000215.1"/>
</dbReference>
<dbReference type="OrthoDB" id="7220707at2"/>
<proteinExistence type="predicted"/>
<protein>
    <submittedName>
        <fullName evidence="1">Uncharacterized protein</fullName>
    </submittedName>
</protein>
<gene>
    <name evidence="1" type="ORF">VW23_021735</name>
</gene>
<keyword evidence="2" id="KW-1185">Reference proteome</keyword>
<dbReference type="Proteomes" id="UP000095463">
    <property type="component" value="Unassembled WGS sequence"/>
</dbReference>
<accession>A0A1E5XP26</accession>
<organism evidence="1 2">
    <name type="scientific">Devosia insulae DS-56</name>
    <dbReference type="NCBI Taxonomy" id="1116389"/>
    <lineage>
        <taxon>Bacteria</taxon>
        <taxon>Pseudomonadati</taxon>
        <taxon>Pseudomonadota</taxon>
        <taxon>Alphaproteobacteria</taxon>
        <taxon>Hyphomicrobiales</taxon>
        <taxon>Devosiaceae</taxon>
        <taxon>Devosia</taxon>
    </lineage>
</organism>
<reference evidence="1 2" key="1">
    <citation type="journal article" date="2015" name="Genome Announc.">
        <title>Genome Assemblies of Three Soil-Associated Devosia species: D. insulae, D. limi, and D. soli.</title>
        <authorList>
            <person name="Hassan Y.I."/>
            <person name="Lepp D."/>
            <person name="Zhou T."/>
        </authorList>
    </citation>
    <scope>NUCLEOTIDE SEQUENCE [LARGE SCALE GENOMIC DNA]</scope>
    <source>
        <strain evidence="1 2">DS-56</strain>
    </source>
</reference>
<evidence type="ECO:0000313" key="1">
    <source>
        <dbReference type="EMBL" id="OEO30343.1"/>
    </source>
</evidence>
<name>A0A1E5XP26_9HYPH</name>